<keyword evidence="4" id="KW-1185">Reference proteome</keyword>
<feature type="repeat" description="RCC1" evidence="2">
    <location>
        <begin position="202"/>
        <end position="257"/>
    </location>
</feature>
<dbReference type="Proteomes" id="UP000243876">
    <property type="component" value="Unassembled WGS sequence"/>
</dbReference>
<accession>A0A0D6EN55</accession>
<organism evidence="3 4">
    <name type="scientific">Sporidiobolus salmonicolor</name>
    <name type="common">Yeast-like fungus</name>
    <name type="synonym">Sporobolomyces salmonicolor</name>
    <dbReference type="NCBI Taxonomy" id="5005"/>
    <lineage>
        <taxon>Eukaryota</taxon>
        <taxon>Fungi</taxon>
        <taxon>Dikarya</taxon>
        <taxon>Basidiomycota</taxon>
        <taxon>Pucciniomycotina</taxon>
        <taxon>Microbotryomycetes</taxon>
        <taxon>Sporidiobolales</taxon>
        <taxon>Sporidiobolaceae</taxon>
        <taxon>Sporobolomyces</taxon>
    </lineage>
</organism>
<dbReference type="PROSITE" id="PS50012">
    <property type="entry name" value="RCC1_3"/>
    <property type="match status" value="2"/>
</dbReference>
<dbReference type="Pfam" id="PF13540">
    <property type="entry name" value="RCC1_2"/>
    <property type="match status" value="1"/>
</dbReference>
<reference evidence="4" key="1">
    <citation type="submission" date="2015-02" db="EMBL/GenBank/DDBJ databases">
        <authorList>
            <person name="Gon?alves P."/>
        </authorList>
    </citation>
    <scope>NUCLEOTIDE SEQUENCE [LARGE SCALE GENOMIC DNA]</scope>
</reference>
<dbReference type="InterPro" id="IPR000408">
    <property type="entry name" value="Reg_chr_condens"/>
</dbReference>
<dbReference type="InterPro" id="IPR009091">
    <property type="entry name" value="RCC1/BLIP-II"/>
</dbReference>
<evidence type="ECO:0000313" key="3">
    <source>
        <dbReference type="EMBL" id="CEQ41306.1"/>
    </source>
</evidence>
<dbReference type="EMBL" id="CENE01000013">
    <property type="protein sequence ID" value="CEQ41306.1"/>
    <property type="molecule type" value="Genomic_DNA"/>
</dbReference>
<gene>
    <name evidence="3" type="primary">SPOSA6832_02995</name>
</gene>
<dbReference type="SUPFAM" id="SSF50985">
    <property type="entry name" value="RCC1/BLIP-II"/>
    <property type="match status" value="1"/>
</dbReference>
<dbReference type="PANTHER" id="PTHR22870">
    <property type="entry name" value="REGULATOR OF CHROMOSOME CONDENSATION"/>
    <property type="match status" value="1"/>
</dbReference>
<dbReference type="OrthoDB" id="5370059at2759"/>
<feature type="repeat" description="RCC1" evidence="2">
    <location>
        <begin position="258"/>
        <end position="320"/>
    </location>
</feature>
<dbReference type="Pfam" id="PF00415">
    <property type="entry name" value="RCC1"/>
    <property type="match status" value="1"/>
</dbReference>
<dbReference type="Gene3D" id="2.130.10.30">
    <property type="entry name" value="Regulator of chromosome condensation 1/beta-lactamase-inhibitor protein II"/>
    <property type="match status" value="1"/>
</dbReference>
<dbReference type="PANTHER" id="PTHR22870:SF445">
    <property type="match status" value="1"/>
</dbReference>
<protein>
    <submittedName>
        <fullName evidence="3">SPOSA6832_02995-mRNA-1:cds</fullName>
    </submittedName>
</protein>
<sequence>MTVLAFGSNLHGQIPGEDSLIMLSPVTCRACIASAAASWSQVVFRASPTSLSVLHCCFSCSYTSGDSSGAPILRGLPLGRDSLDLPSARTWLGQDNFVAALLHDGTILRFDDGNRSAEKYCLASMNSRGELLVVPAENNPLELRVYSSVDALFAASASSSSTFAPPTIFTLPDFPSSPFDPEHIHLLSSGASHALLLALPSHRLFSLGDNRFGQCGVPSLSPPSSSPPTLNRIEALDGLYPVEVACGAFHSAVRTQDGLVYLFGADKEGQSGGNGGDWEPQLIELGPEGEETGTAGDGEEGREVVQAVCGAEHTVLLTTDGEVWVTGASESFHRAWFRFFRPSLAFSLALPCDTTIQANWVSATPLPAERSSGIQVSVHDHGAQEGY</sequence>
<dbReference type="AlphaFoldDB" id="A0A0D6EN55"/>
<keyword evidence="1" id="KW-0677">Repeat</keyword>
<evidence type="ECO:0000256" key="1">
    <source>
        <dbReference type="ARBA" id="ARBA00022737"/>
    </source>
</evidence>
<proteinExistence type="predicted"/>
<dbReference type="InterPro" id="IPR051210">
    <property type="entry name" value="Ub_ligase/GEF_domain"/>
</dbReference>
<name>A0A0D6EN55_SPOSA</name>
<evidence type="ECO:0000313" key="4">
    <source>
        <dbReference type="Proteomes" id="UP000243876"/>
    </source>
</evidence>
<evidence type="ECO:0000256" key="2">
    <source>
        <dbReference type="PROSITE-ProRule" id="PRU00235"/>
    </source>
</evidence>